<reference evidence="1" key="1">
    <citation type="journal article" date="2021" name="Proc. Natl. Acad. Sci. U.S.A.">
        <title>A Catalog of Tens of Thousands of Viruses from Human Metagenomes Reveals Hidden Associations with Chronic Diseases.</title>
        <authorList>
            <person name="Tisza M.J."/>
            <person name="Buck C.B."/>
        </authorList>
    </citation>
    <scope>NUCLEOTIDE SEQUENCE</scope>
    <source>
        <strain evidence="1">CtZkC8</strain>
    </source>
</reference>
<protein>
    <submittedName>
        <fullName evidence="1">Uncharacterized protein</fullName>
    </submittedName>
</protein>
<sequence>MLLYLLSTVLNLQIFLQDLRFHLYSLIFHHRCSKHSLHTDLQQRQTKS</sequence>
<name>A0A8S5UBU6_9CAUD</name>
<organism evidence="1">
    <name type="scientific">Podoviridae sp. ctZkC8</name>
    <dbReference type="NCBI Taxonomy" id="2825259"/>
    <lineage>
        <taxon>Viruses</taxon>
        <taxon>Duplodnaviria</taxon>
        <taxon>Heunggongvirae</taxon>
        <taxon>Uroviricota</taxon>
        <taxon>Caudoviricetes</taxon>
    </lineage>
</organism>
<proteinExistence type="predicted"/>
<evidence type="ECO:0000313" key="1">
    <source>
        <dbReference type="EMBL" id="DAF91945.1"/>
    </source>
</evidence>
<accession>A0A8S5UBU6</accession>
<dbReference type="EMBL" id="BK016062">
    <property type="protein sequence ID" value="DAF91945.1"/>
    <property type="molecule type" value="Genomic_DNA"/>
</dbReference>